<proteinExistence type="predicted"/>
<dbReference type="SUPFAM" id="SSF51703">
    <property type="entry name" value="Cobalamin (vitamin B12)-dependent enzymes"/>
    <property type="match status" value="1"/>
</dbReference>
<evidence type="ECO:0000256" key="4">
    <source>
        <dbReference type="ARBA" id="ARBA00023285"/>
    </source>
</evidence>
<evidence type="ECO:0000256" key="1">
    <source>
        <dbReference type="ARBA" id="ARBA00001922"/>
    </source>
</evidence>
<dbReference type="Pfam" id="PF06368">
    <property type="entry name" value="Met_asp_mut_E"/>
    <property type="match status" value="1"/>
</dbReference>
<dbReference type="InterPro" id="IPR016176">
    <property type="entry name" value="Cbl-dep_enz_cat"/>
</dbReference>
<dbReference type="GO" id="GO:0050097">
    <property type="term" value="F:methylaspartate mutase activity"/>
    <property type="evidence" value="ECO:0007669"/>
    <property type="project" value="InterPro"/>
</dbReference>
<keyword evidence="3" id="KW-0413">Isomerase</keyword>
<comment type="cofactor">
    <cofactor evidence="1">
        <name>adenosylcob(III)alamin</name>
        <dbReference type="ChEBI" id="CHEBI:18408"/>
    </cofactor>
</comment>
<feature type="domain" description="B12-binding" evidence="5">
    <location>
        <begin position="1"/>
        <end position="131"/>
    </location>
</feature>
<dbReference type="PROSITE" id="PS51332">
    <property type="entry name" value="B12_BINDING"/>
    <property type="match status" value="1"/>
</dbReference>
<dbReference type="GO" id="GO:0031419">
    <property type="term" value="F:cobalamin binding"/>
    <property type="evidence" value="ECO:0007669"/>
    <property type="project" value="UniProtKB-KW"/>
</dbReference>
<organism evidence="6">
    <name type="scientific">Mesoaciditoga lauensis</name>
    <dbReference type="NCBI Taxonomy" id="1495039"/>
    <lineage>
        <taxon>Bacteria</taxon>
        <taxon>Thermotogati</taxon>
        <taxon>Thermotogota</taxon>
        <taxon>Thermotogae</taxon>
        <taxon>Mesoaciditogales</taxon>
        <taxon>Mesoaciditogaceae</taxon>
        <taxon>Mesoaciditoga</taxon>
    </lineage>
</organism>
<evidence type="ECO:0000256" key="2">
    <source>
        <dbReference type="ARBA" id="ARBA00022628"/>
    </source>
</evidence>
<dbReference type="InterPro" id="IPR006396">
    <property type="entry name" value="Glu_mut_E"/>
</dbReference>
<name>A0A7V3VS88_9BACT</name>
<comment type="caution">
    <text evidence="6">The sequence shown here is derived from an EMBL/GenBank/DDBJ whole genome shotgun (WGS) entry which is preliminary data.</text>
</comment>
<dbReference type="Gene3D" id="3.20.20.240">
    <property type="entry name" value="Methylmalonyl-CoA mutase"/>
    <property type="match status" value="1"/>
</dbReference>
<accession>A0A7V3VS88</accession>
<dbReference type="EMBL" id="DTPE01000074">
    <property type="protein sequence ID" value="HGE74822.1"/>
    <property type="molecule type" value="Genomic_DNA"/>
</dbReference>
<protein>
    <submittedName>
        <fullName evidence="6">Cobalamin B12-binding domain-containing protein</fullName>
    </submittedName>
</protein>
<dbReference type="Pfam" id="PF02310">
    <property type="entry name" value="B12-binding"/>
    <property type="match status" value="1"/>
</dbReference>
<dbReference type="GO" id="GO:0019670">
    <property type="term" value="P:anaerobic L-glutamate catabolic process"/>
    <property type="evidence" value="ECO:0007669"/>
    <property type="project" value="InterPro"/>
</dbReference>
<dbReference type="GO" id="GO:0046872">
    <property type="term" value="F:metal ion binding"/>
    <property type="evidence" value="ECO:0007669"/>
    <property type="project" value="InterPro"/>
</dbReference>
<sequence>MKIVGGAVENCVHVAGILSFFSVARSLGYETVFLGPATPIEKLLGAAVETKADVIAISYRLTPSVARKIFKKIEEEIPRYGLENRKFIFGGTPAVAEVAKEFEFFDKVFSTEGQREIINYLKGKNESTTFNMPAQKLVERIKENEPYPLIRHHFGLSSLKETIDGMKKIADSHTVDVISIAPDQNTQQFFFEPEKMDKTLDGAGGVPLRSEKDFEMLYTATRSGNYPLLRAYSGTTHLIEMAKLLQKTINNAWAAIPLSWYNELDGRSDRNFVDGMKENMEAIKWHTRHNIPVEINEPHQWGLRNAHDVIFVAMAFISAYIAKHLDVKNYVAQYMFNTPAGLSPKMDIAKMLAAKEMIETLTCDDFKVITEVRPGLMAFPADLDEAKGQLAFSIAEAMILEPQIVHVVAFTEADHAANADEVIESSKIARKVMDESLKGLPDIKCDKEIKSRIKVLKSDAEYLLNSIKALSKGEDPFLNPETYHMAIRAGYLDTPNFAGSKIGCGTISTAIIDGSCEVVNPKTGEIIREKERIDRIK</sequence>
<dbReference type="InterPro" id="IPR036724">
    <property type="entry name" value="Cobalamin-bd_sf"/>
</dbReference>
<dbReference type="InterPro" id="IPR006158">
    <property type="entry name" value="Cobalamin-bd"/>
</dbReference>
<dbReference type="AlphaFoldDB" id="A0A7V3VS88"/>
<evidence type="ECO:0000256" key="3">
    <source>
        <dbReference type="ARBA" id="ARBA00023235"/>
    </source>
</evidence>
<keyword evidence="4" id="KW-0170">Cobalt</keyword>
<evidence type="ECO:0000313" key="6">
    <source>
        <dbReference type="EMBL" id="HGE74822.1"/>
    </source>
</evidence>
<gene>
    <name evidence="6" type="ORF">ENX73_01695</name>
</gene>
<reference evidence="6" key="1">
    <citation type="journal article" date="2020" name="mSystems">
        <title>Genome- and Community-Level Interaction Insights into Carbon Utilization and Element Cycling Functions of Hydrothermarchaeota in Hydrothermal Sediment.</title>
        <authorList>
            <person name="Zhou Z."/>
            <person name="Liu Y."/>
            <person name="Xu W."/>
            <person name="Pan J."/>
            <person name="Luo Z.H."/>
            <person name="Li M."/>
        </authorList>
    </citation>
    <scope>NUCLEOTIDE SEQUENCE [LARGE SCALE GENOMIC DNA]</scope>
    <source>
        <strain evidence="6">SpSt-966</strain>
    </source>
</reference>
<evidence type="ECO:0000259" key="5">
    <source>
        <dbReference type="PROSITE" id="PS51332"/>
    </source>
</evidence>
<dbReference type="SUPFAM" id="SSF52242">
    <property type="entry name" value="Cobalamin (vitamin B12)-binding domain"/>
    <property type="match status" value="1"/>
</dbReference>
<keyword evidence="2" id="KW-0846">Cobalamin</keyword>